<proteinExistence type="inferred from homology"/>
<comment type="caution">
    <text evidence="2">The sequence shown here is derived from an EMBL/GenBank/DDBJ whole genome shotgun (WGS) entry which is preliminary data.</text>
</comment>
<evidence type="ECO:0000313" key="2">
    <source>
        <dbReference type="EMBL" id="MFC3526874.1"/>
    </source>
</evidence>
<dbReference type="EMBL" id="JBHRXJ010000001">
    <property type="protein sequence ID" value="MFC3526874.1"/>
    <property type="molecule type" value="Genomic_DNA"/>
</dbReference>
<accession>A0ABV7R0T8</accession>
<dbReference type="PANTHER" id="PTHR42928:SF5">
    <property type="entry name" value="BLR1237 PROTEIN"/>
    <property type="match status" value="1"/>
</dbReference>
<dbReference type="InterPro" id="IPR042100">
    <property type="entry name" value="Bug_dom1"/>
</dbReference>
<evidence type="ECO:0000313" key="3">
    <source>
        <dbReference type="Proteomes" id="UP001595721"/>
    </source>
</evidence>
<dbReference type="SUPFAM" id="SSF53850">
    <property type="entry name" value="Periplasmic binding protein-like II"/>
    <property type="match status" value="1"/>
</dbReference>
<dbReference type="Proteomes" id="UP001595721">
    <property type="component" value="Unassembled WGS sequence"/>
</dbReference>
<dbReference type="InterPro" id="IPR005064">
    <property type="entry name" value="BUG"/>
</dbReference>
<dbReference type="PANTHER" id="PTHR42928">
    <property type="entry name" value="TRICARBOXYLATE-BINDING PROTEIN"/>
    <property type="match status" value="1"/>
</dbReference>
<dbReference type="Gene3D" id="3.40.190.10">
    <property type="entry name" value="Periplasmic binding protein-like II"/>
    <property type="match status" value="1"/>
</dbReference>
<name>A0ABV7R0T8_9RHOB</name>
<organism evidence="2 3">
    <name type="scientific">Paracoccus mangrovi</name>
    <dbReference type="NCBI Taxonomy" id="1715645"/>
    <lineage>
        <taxon>Bacteria</taxon>
        <taxon>Pseudomonadati</taxon>
        <taxon>Pseudomonadota</taxon>
        <taxon>Alphaproteobacteria</taxon>
        <taxon>Rhodobacterales</taxon>
        <taxon>Paracoccaceae</taxon>
        <taxon>Paracoccus</taxon>
    </lineage>
</organism>
<dbReference type="RefSeq" id="WP_377742204.1">
    <property type="nucleotide sequence ID" value="NZ_JBHRXJ010000001.1"/>
</dbReference>
<keyword evidence="3" id="KW-1185">Reference proteome</keyword>
<dbReference type="Gene3D" id="3.40.190.150">
    <property type="entry name" value="Bordetella uptake gene, domain 1"/>
    <property type="match status" value="1"/>
</dbReference>
<protein>
    <submittedName>
        <fullName evidence="2">Bug family tripartite tricarboxylate transporter substrate binding protein</fullName>
    </submittedName>
</protein>
<reference evidence="3" key="1">
    <citation type="journal article" date="2019" name="Int. J. Syst. Evol. Microbiol.">
        <title>The Global Catalogue of Microorganisms (GCM) 10K type strain sequencing project: providing services to taxonomists for standard genome sequencing and annotation.</title>
        <authorList>
            <consortium name="The Broad Institute Genomics Platform"/>
            <consortium name="The Broad Institute Genome Sequencing Center for Infectious Disease"/>
            <person name="Wu L."/>
            <person name="Ma J."/>
        </authorList>
    </citation>
    <scope>NUCLEOTIDE SEQUENCE [LARGE SCALE GENOMIC DNA]</scope>
    <source>
        <strain evidence="3">KCTC 42899</strain>
    </source>
</reference>
<dbReference type="CDD" id="cd07012">
    <property type="entry name" value="PBP2_Bug_TTT"/>
    <property type="match status" value="1"/>
</dbReference>
<gene>
    <name evidence="2" type="ORF">ACFOMH_01725</name>
</gene>
<evidence type="ECO:0000256" key="1">
    <source>
        <dbReference type="ARBA" id="ARBA00006987"/>
    </source>
</evidence>
<comment type="similarity">
    <text evidence="1">Belongs to the UPF0065 (bug) family.</text>
</comment>
<dbReference type="PIRSF" id="PIRSF017082">
    <property type="entry name" value="YflP"/>
    <property type="match status" value="1"/>
</dbReference>
<sequence length="347" mass="36151">MTAGNATSGNATELQPGRGRRHVLGGLALAMTAALGLTPGLGAGPALAEYPERPIEMIVPWGAGGGTDAVGRIFAQILQENLGQPVNVVNRTGGSGVVGHTAIARAKPDGYTMGVMTIEIDMMHWQGLTDLTYQDFDILGMVNADPGGLMVSEDSEWKDAVSLRDAIKAAGPGTFKASGTGQGGIWHLNLLGWLMSEGIPVNAVTWVPSEGAVSGLTDMVAGGVNLVPSSLAEGRALIEAGKVLPLASMSTERQALFPDTPTIKEATGSDWQLSVWRTIVVPKGLPDDARARLAEAVKAAYDSPTYQDFMKERGFGLRWMGPDEATAQVASDDASLGAVMKEAGLAK</sequence>
<dbReference type="Pfam" id="PF03401">
    <property type="entry name" value="TctC"/>
    <property type="match status" value="1"/>
</dbReference>